<evidence type="ECO:0000256" key="10">
    <source>
        <dbReference type="ARBA" id="ARBA00023242"/>
    </source>
</evidence>
<dbReference type="Pfam" id="PF16171">
    <property type="entry name" value="CENP-T_N"/>
    <property type="match status" value="1"/>
</dbReference>
<dbReference type="Proteomes" id="UP001177744">
    <property type="component" value="Unassembled WGS sequence"/>
</dbReference>
<protein>
    <recommendedName>
        <fullName evidence="4">Centromere protein T</fullName>
    </recommendedName>
</protein>
<dbReference type="PANTHER" id="PTHR46904:SF1">
    <property type="entry name" value="CENTROMERE PROTEIN T"/>
    <property type="match status" value="1"/>
</dbReference>
<evidence type="ECO:0000256" key="4">
    <source>
        <dbReference type="ARBA" id="ARBA00016401"/>
    </source>
</evidence>
<evidence type="ECO:0000256" key="7">
    <source>
        <dbReference type="ARBA" id="ARBA00022776"/>
    </source>
</evidence>
<feature type="compositionally biased region" description="Basic residues" evidence="15">
    <location>
        <begin position="26"/>
        <end position="36"/>
    </location>
</feature>
<dbReference type="AlphaFoldDB" id="A0AA40LSM3"/>
<sequence length="220" mass="24041">MPPKDNNKKKEAGKTAKKGEDPVNKSRVKARKKWSKGKAPDKAAHDKLWKEVPSYKDLQDTSVAMALPGDRTPDATLPMDAVLECTQPLLVIPPVCTTPSPGSLSLLRGLSVPGHGAVGLGCRTTVLRNQPSSWQERQRRLMPLLWASQTPARVSGEDELEPFQDGAGCEVKDLDLLMRRQGLVTDAVSLHVLVEQHLPLEDRQLLIPCAFSGNTVFPGQ</sequence>
<keyword evidence="8" id="KW-0995">Kinetochore</keyword>
<proteinExistence type="inferred from homology"/>
<keyword evidence="7" id="KW-0498">Mitosis</keyword>
<dbReference type="Gene3D" id="1.10.20.10">
    <property type="entry name" value="Histone, subunit A"/>
    <property type="match status" value="1"/>
</dbReference>
<evidence type="ECO:0000256" key="5">
    <source>
        <dbReference type="ARBA" id="ARBA00022454"/>
    </source>
</evidence>
<dbReference type="InterPro" id="IPR009072">
    <property type="entry name" value="Histone-fold"/>
</dbReference>
<dbReference type="GO" id="GO:0003677">
    <property type="term" value="F:DNA binding"/>
    <property type="evidence" value="ECO:0007669"/>
    <property type="project" value="UniProtKB-KW"/>
</dbReference>
<comment type="caution">
    <text evidence="18">The sequence shown here is derived from an EMBL/GenBank/DDBJ whole genome shotgun (WGS) entry which is preliminary data.</text>
</comment>
<evidence type="ECO:0000256" key="9">
    <source>
        <dbReference type="ARBA" id="ARBA00023125"/>
    </source>
</evidence>
<feature type="domain" description="Centromere kinetochore component CENP-T N-terminal" evidence="17">
    <location>
        <begin position="56"/>
        <end position="90"/>
    </location>
</feature>
<evidence type="ECO:0000256" key="8">
    <source>
        <dbReference type="ARBA" id="ARBA00022838"/>
    </source>
</evidence>
<dbReference type="InterPro" id="IPR032373">
    <property type="entry name" value="CENP-T_N"/>
</dbReference>
<dbReference type="PANTHER" id="PTHR46904">
    <property type="entry name" value="CENTROMERE PROTEIN T"/>
    <property type="match status" value="1"/>
</dbReference>
<evidence type="ECO:0000256" key="12">
    <source>
        <dbReference type="ARBA" id="ARBA00023328"/>
    </source>
</evidence>
<evidence type="ECO:0000256" key="2">
    <source>
        <dbReference type="ARBA" id="ARBA00004629"/>
    </source>
</evidence>
<name>A0AA40LSM3_CNENI</name>
<organism evidence="18 19">
    <name type="scientific">Cnephaeus nilssonii</name>
    <name type="common">Northern bat</name>
    <name type="synonym">Eptesicus nilssonii</name>
    <dbReference type="NCBI Taxonomy" id="3371016"/>
    <lineage>
        <taxon>Eukaryota</taxon>
        <taxon>Metazoa</taxon>
        <taxon>Chordata</taxon>
        <taxon>Craniata</taxon>
        <taxon>Vertebrata</taxon>
        <taxon>Euteleostomi</taxon>
        <taxon>Mammalia</taxon>
        <taxon>Eutheria</taxon>
        <taxon>Laurasiatheria</taxon>
        <taxon>Chiroptera</taxon>
        <taxon>Yangochiroptera</taxon>
        <taxon>Vespertilionidae</taxon>
        <taxon>Cnephaeus</taxon>
    </lineage>
</organism>
<comment type="similarity">
    <text evidence="3">Belongs to the CENP-T/CNN1 family.</text>
</comment>
<evidence type="ECO:0000259" key="16">
    <source>
        <dbReference type="Pfam" id="PF15511"/>
    </source>
</evidence>
<evidence type="ECO:0000256" key="1">
    <source>
        <dbReference type="ARBA" id="ARBA00004123"/>
    </source>
</evidence>
<evidence type="ECO:0000256" key="6">
    <source>
        <dbReference type="ARBA" id="ARBA00022618"/>
    </source>
</evidence>
<dbReference type="GO" id="GO:0046982">
    <property type="term" value="F:protein heterodimerization activity"/>
    <property type="evidence" value="ECO:0007669"/>
    <property type="project" value="InterPro"/>
</dbReference>
<dbReference type="InterPro" id="IPR028255">
    <property type="entry name" value="CENP-T"/>
</dbReference>
<keyword evidence="10" id="KW-0539">Nucleus</keyword>
<evidence type="ECO:0000256" key="13">
    <source>
        <dbReference type="ARBA" id="ARBA00045461"/>
    </source>
</evidence>
<evidence type="ECO:0000256" key="15">
    <source>
        <dbReference type="SAM" id="MobiDB-lite"/>
    </source>
</evidence>
<feature type="region of interest" description="Disordered" evidence="15">
    <location>
        <begin position="1"/>
        <end position="45"/>
    </location>
</feature>
<keyword evidence="5" id="KW-0158">Chromosome</keyword>
<dbReference type="GO" id="GO:0000776">
    <property type="term" value="C:kinetochore"/>
    <property type="evidence" value="ECO:0007669"/>
    <property type="project" value="UniProtKB-KW"/>
</dbReference>
<evidence type="ECO:0000256" key="11">
    <source>
        <dbReference type="ARBA" id="ARBA00023306"/>
    </source>
</evidence>
<evidence type="ECO:0000256" key="14">
    <source>
        <dbReference type="ARBA" id="ARBA00046865"/>
    </source>
</evidence>
<dbReference type="Pfam" id="PF15511">
    <property type="entry name" value="CENP-T_C"/>
    <property type="match status" value="1"/>
</dbReference>
<evidence type="ECO:0000313" key="18">
    <source>
        <dbReference type="EMBL" id="KAK1344235.1"/>
    </source>
</evidence>
<dbReference type="InterPro" id="IPR035425">
    <property type="entry name" value="CENP-T/H4_C"/>
</dbReference>
<feature type="compositionally biased region" description="Basic and acidic residues" evidence="15">
    <location>
        <begin position="1"/>
        <end position="24"/>
    </location>
</feature>
<evidence type="ECO:0000256" key="3">
    <source>
        <dbReference type="ARBA" id="ARBA00010137"/>
    </source>
</evidence>
<dbReference type="EMBL" id="JAULJE010000004">
    <property type="protein sequence ID" value="KAK1344235.1"/>
    <property type="molecule type" value="Genomic_DNA"/>
</dbReference>
<keyword evidence="9" id="KW-0238">DNA-binding</keyword>
<dbReference type="GO" id="GO:0051382">
    <property type="term" value="P:kinetochore assembly"/>
    <property type="evidence" value="ECO:0007669"/>
    <property type="project" value="InterPro"/>
</dbReference>
<dbReference type="GO" id="GO:0000278">
    <property type="term" value="P:mitotic cell cycle"/>
    <property type="evidence" value="ECO:0007669"/>
    <property type="project" value="TreeGrafter"/>
</dbReference>
<dbReference type="GO" id="GO:0007059">
    <property type="term" value="P:chromosome segregation"/>
    <property type="evidence" value="ECO:0007669"/>
    <property type="project" value="TreeGrafter"/>
</dbReference>
<comment type="subcellular location">
    <subcellularLocation>
        <location evidence="2">Chromosome</location>
        <location evidence="2">Centromere</location>
        <location evidence="2">Kinetochore</location>
    </subcellularLocation>
    <subcellularLocation>
        <location evidence="1">Nucleus</location>
    </subcellularLocation>
</comment>
<dbReference type="GO" id="GO:0051301">
    <property type="term" value="P:cell division"/>
    <property type="evidence" value="ECO:0007669"/>
    <property type="project" value="UniProtKB-KW"/>
</dbReference>
<keyword evidence="19" id="KW-1185">Reference proteome</keyword>
<evidence type="ECO:0000259" key="17">
    <source>
        <dbReference type="Pfam" id="PF16171"/>
    </source>
</evidence>
<comment type="function">
    <text evidence="13">Component of the CENPA-NAC (nucleosome-associated) complex, a complex that plays a central role in assembly of kinetochore proteins, mitotic progression and chromosome segregation. The CENPA-NAC complex recruits the CENPA-CAD (nucleosome distal) complex and may be involved in incorporation of newly synthesized CENPA into centromeres. Part of a nucleosome-associated complex that binds specifically to histone H3-containing nucleosomes at the centromere, as opposed to nucleosomes containing CENPA. Component of the heterotetrameric CENP-T-W-S-X complex that binds and supercoils DNA, and plays an important role in kinetochore assembly. CENPT has a fundamental role in kinetochore assembly and function. It is one of the inner kinetochore proteins, with most further proteins binding downstream. Required for normal chromosome organization and normal progress through mitosis.</text>
</comment>
<gene>
    <name evidence="18" type="ORF">QTO34_014800</name>
</gene>
<feature type="domain" description="CENP-T/Histone H4 histone fold" evidence="16">
    <location>
        <begin position="170"/>
        <end position="210"/>
    </location>
</feature>
<evidence type="ECO:0000313" key="19">
    <source>
        <dbReference type="Proteomes" id="UP001177744"/>
    </source>
</evidence>
<accession>A0AA40LSM3</accession>
<dbReference type="GO" id="GO:0005634">
    <property type="term" value="C:nucleus"/>
    <property type="evidence" value="ECO:0007669"/>
    <property type="project" value="UniProtKB-SubCell"/>
</dbReference>
<comment type="subunit">
    <text evidence="14">Component of the CENPA-CAD complex, composed of CENPI, CENPK, CENPL, CENPO, CENPP, CENPQ, CENPR and CENPS. The CENPA-CAD complex is probably recruited on centromeres by the CENPA-NAC complex, at least composed of CENPA, CENPC, CENPH, CENPM, CENPN, CENPT and CENPU. Identified in a centromeric complex containing histones H2A, H2B, H3 and H4, and at least CENPA, CENPB, CENPC, CENPT, CENPN, HJURP, SUPT16H, SSRP1 and RSF1. Interacts (via N-terminus) with the NDC80 complex. Heterodimer with CENPW; this dimer coassembles with CENPS-CENPX heterodimers at centromeres to form the tetrameric CENP-T-W-S-X complex.</text>
</comment>
<keyword evidence="12" id="KW-0137">Centromere</keyword>
<keyword evidence="11" id="KW-0131">Cell cycle</keyword>
<keyword evidence="6" id="KW-0132">Cell division</keyword>
<reference evidence="18" key="1">
    <citation type="submission" date="2023-06" db="EMBL/GenBank/DDBJ databases">
        <title>Reference genome for the Northern bat (Eptesicus nilssonii), a most northern bat species.</title>
        <authorList>
            <person name="Laine V.N."/>
            <person name="Pulliainen A.T."/>
            <person name="Lilley T.M."/>
        </authorList>
    </citation>
    <scope>NUCLEOTIDE SEQUENCE</scope>
    <source>
        <strain evidence="18">BLF_Eptnil</strain>
        <tissue evidence="18">Kidney</tissue>
    </source>
</reference>